<evidence type="ECO:0000313" key="5">
    <source>
        <dbReference type="EMBL" id="MDG3493597.1"/>
    </source>
</evidence>
<dbReference type="FunFam" id="3.40.50.300:FF:000398">
    <property type="entry name" value="Type IV pilus assembly ATPase PilB"/>
    <property type="match status" value="1"/>
</dbReference>
<keyword evidence="2" id="KW-0547">Nucleotide-binding</keyword>
<protein>
    <submittedName>
        <fullName evidence="5">GspE/PulE family protein</fullName>
    </submittedName>
</protein>
<feature type="domain" description="Bacterial type II secretion system protein E" evidence="4">
    <location>
        <begin position="370"/>
        <end position="384"/>
    </location>
</feature>
<evidence type="ECO:0000259" key="4">
    <source>
        <dbReference type="PROSITE" id="PS00662"/>
    </source>
</evidence>
<dbReference type="GO" id="GO:0005524">
    <property type="term" value="F:ATP binding"/>
    <property type="evidence" value="ECO:0007669"/>
    <property type="project" value="UniProtKB-KW"/>
</dbReference>
<evidence type="ECO:0000256" key="2">
    <source>
        <dbReference type="ARBA" id="ARBA00022741"/>
    </source>
</evidence>
<dbReference type="EMBL" id="VBTY01000016">
    <property type="protein sequence ID" value="MDG3493597.1"/>
    <property type="molecule type" value="Genomic_DNA"/>
</dbReference>
<dbReference type="Gene3D" id="3.40.50.300">
    <property type="entry name" value="P-loop containing nucleotide triphosphate hydrolases"/>
    <property type="match status" value="1"/>
</dbReference>
<dbReference type="GO" id="GO:0005886">
    <property type="term" value="C:plasma membrane"/>
    <property type="evidence" value="ECO:0007669"/>
    <property type="project" value="TreeGrafter"/>
</dbReference>
<evidence type="ECO:0000256" key="1">
    <source>
        <dbReference type="ARBA" id="ARBA00006611"/>
    </source>
</evidence>
<dbReference type="PANTHER" id="PTHR30258:SF2">
    <property type="entry name" value="COMG OPERON PROTEIN 1"/>
    <property type="match status" value="1"/>
</dbReference>
<dbReference type="GO" id="GO:0016887">
    <property type="term" value="F:ATP hydrolysis activity"/>
    <property type="evidence" value="ECO:0007669"/>
    <property type="project" value="TreeGrafter"/>
</dbReference>
<organism evidence="5 6">
    <name type="scientific">Pseudanabaena catenata USMAC16</name>
    <dbReference type="NCBI Taxonomy" id="1855837"/>
    <lineage>
        <taxon>Bacteria</taxon>
        <taxon>Bacillati</taxon>
        <taxon>Cyanobacteriota</taxon>
        <taxon>Cyanophyceae</taxon>
        <taxon>Pseudanabaenales</taxon>
        <taxon>Pseudanabaenaceae</taxon>
        <taxon>Pseudanabaena</taxon>
    </lineage>
</organism>
<dbReference type="PANTHER" id="PTHR30258">
    <property type="entry name" value="TYPE II SECRETION SYSTEM PROTEIN GSPE-RELATED"/>
    <property type="match status" value="1"/>
</dbReference>
<dbReference type="RefSeq" id="WP_009625642.1">
    <property type="nucleotide sequence ID" value="NZ_VBTY01000016.1"/>
</dbReference>
<gene>
    <name evidence="5" type="ORF">FEV09_03410</name>
</gene>
<comment type="caution">
    <text evidence="5">The sequence shown here is derived from an EMBL/GenBank/DDBJ whole genome shotgun (WGS) entry which is preliminary data.</text>
</comment>
<proteinExistence type="inferred from homology"/>
<keyword evidence="3" id="KW-0067">ATP-binding</keyword>
<dbReference type="Pfam" id="PF00437">
    <property type="entry name" value="T2SSE"/>
    <property type="match status" value="1"/>
</dbReference>
<dbReference type="Proteomes" id="UP001152872">
    <property type="component" value="Unassembled WGS sequence"/>
</dbReference>
<dbReference type="Gene3D" id="3.30.450.90">
    <property type="match status" value="1"/>
</dbReference>
<dbReference type="InterPro" id="IPR001482">
    <property type="entry name" value="T2SS/T4SS_dom"/>
</dbReference>
<evidence type="ECO:0000256" key="3">
    <source>
        <dbReference type="ARBA" id="ARBA00022840"/>
    </source>
</evidence>
<dbReference type="PROSITE" id="PS00662">
    <property type="entry name" value="T2SP_E"/>
    <property type="match status" value="1"/>
</dbReference>
<accession>A0A9X4M6X0</accession>
<dbReference type="InterPro" id="IPR027417">
    <property type="entry name" value="P-loop_NTPase"/>
</dbReference>
<reference evidence="5" key="1">
    <citation type="submission" date="2019-05" db="EMBL/GenBank/DDBJ databases">
        <title>Whole genome sequencing of Pseudanabaena catenata USMAC16.</title>
        <authorList>
            <person name="Khan Z."/>
            <person name="Omar W.M."/>
            <person name="Convey P."/>
            <person name="Merican F."/>
            <person name="Najimudin N."/>
        </authorList>
    </citation>
    <scope>NUCLEOTIDE SEQUENCE</scope>
    <source>
        <strain evidence="5">USMAC16</strain>
    </source>
</reference>
<keyword evidence="6" id="KW-1185">Reference proteome</keyword>
<dbReference type="SUPFAM" id="SSF52540">
    <property type="entry name" value="P-loop containing nucleoside triphosphate hydrolases"/>
    <property type="match status" value="1"/>
</dbReference>
<dbReference type="CDD" id="cd01129">
    <property type="entry name" value="PulE-GspE-like"/>
    <property type="match status" value="1"/>
</dbReference>
<evidence type="ECO:0000313" key="6">
    <source>
        <dbReference type="Proteomes" id="UP001152872"/>
    </source>
</evidence>
<comment type="similarity">
    <text evidence="1">Belongs to the GSP E family.</text>
</comment>
<sequence length="573" mass="62876">MNSQIINSTNSAIPFATPTSPWQLLKSGKISCEDALAQLVFSDGTVAVNLLDPEVSDRFFQKIGNQVGLPAIIPLLLWQGRFFLGSPEELSVQDIKSLSSRLGMNVEIIAISKKSYRDWFRKQNIRIGSVSDISIGEGNLPFGDDLEPMAIAETAELKLAKATDQIGRIKAILASALQCRASDIHLEPTDKGLRIRFRIDGILRDIKTLPLEVSRKVIVALKVMAEMDIADSRRPQDGRIGEQYTAEDNIAKDLDLRVSTLPCVNGEKIVIRLLPQENPFTNIADLGFTEKARHTYQNWLSQPQGMIIFTGPTGSGKTSTLYTSLQAIATENVNVTTVEDPVEYVLSNITQTQVNELAGMTFASGLRAILRQDPDIIMVGEIRDAETAETAIRAALTGHLVLTTMHTNDAPSAIPRIKDMGLDPSLVSDALLGVVAQRLVRRVCPHCSSAYVPSDHELEAIGLVRGEVNHQNFRKGKGCPKCFDTGYLGREAIIELLEVDDAIRQIIYEGSMTQLTRYLHSNDFQSFRQAAIAKVLSGITTIAEVLRVLPRSALAKRNVLKELPSNVTLLNAG</sequence>
<name>A0A9X4M6X0_9CYAN</name>
<dbReference type="AlphaFoldDB" id="A0A9X4M6X0"/>